<comment type="caution">
    <text evidence="2">The sequence shown here is derived from an EMBL/GenBank/DDBJ whole genome shotgun (WGS) entry which is preliminary data.</text>
</comment>
<feature type="region of interest" description="Disordered" evidence="1">
    <location>
        <begin position="1"/>
        <end position="21"/>
    </location>
</feature>
<sequence length="31" mass="3569">MARRHHLSKKNGPHFTGSAGRFYFSRYSNSA</sequence>
<gene>
    <name evidence="2" type="ORF">ALO94_100885</name>
</gene>
<reference evidence="2 3" key="1">
    <citation type="submission" date="2015-09" db="EMBL/GenBank/DDBJ databases">
        <title>Genome announcement of multiple Pseudomonas syringae strains.</title>
        <authorList>
            <person name="Thakur S."/>
            <person name="Wang P.W."/>
            <person name="Gong Y."/>
            <person name="Weir B.S."/>
            <person name="Guttman D.S."/>
        </authorList>
    </citation>
    <scope>NUCLEOTIDE SEQUENCE [LARGE SCALE GENOMIC DNA]</scope>
    <source>
        <strain evidence="2 3">ICMP16929</strain>
    </source>
</reference>
<dbReference type="EMBL" id="LJRI01001269">
    <property type="protein sequence ID" value="KPY66722.1"/>
    <property type="molecule type" value="Genomic_DNA"/>
</dbReference>
<proteinExistence type="predicted"/>
<accession>A0A0Q0D2Q7</accession>
<feature type="compositionally biased region" description="Basic residues" evidence="1">
    <location>
        <begin position="1"/>
        <end position="12"/>
    </location>
</feature>
<dbReference type="AlphaFoldDB" id="A0A0Q0D2Q7"/>
<evidence type="ECO:0000256" key="1">
    <source>
        <dbReference type="SAM" id="MobiDB-lite"/>
    </source>
</evidence>
<dbReference type="Proteomes" id="UP000050384">
    <property type="component" value="Unassembled WGS sequence"/>
</dbReference>
<evidence type="ECO:0000313" key="3">
    <source>
        <dbReference type="Proteomes" id="UP000050384"/>
    </source>
</evidence>
<organism evidence="2 3">
    <name type="scientific">Pseudomonas syringae pv. spinaceae</name>
    <dbReference type="NCBI Taxonomy" id="264459"/>
    <lineage>
        <taxon>Bacteria</taxon>
        <taxon>Pseudomonadati</taxon>
        <taxon>Pseudomonadota</taxon>
        <taxon>Gammaproteobacteria</taxon>
        <taxon>Pseudomonadales</taxon>
        <taxon>Pseudomonadaceae</taxon>
        <taxon>Pseudomonas</taxon>
        <taxon>Pseudomonas syringae</taxon>
    </lineage>
</organism>
<protein>
    <submittedName>
        <fullName evidence="2">Uncharacterized protein</fullName>
    </submittedName>
</protein>
<name>A0A0Q0D2Q7_PSESX</name>
<evidence type="ECO:0000313" key="2">
    <source>
        <dbReference type="EMBL" id="KPY66722.1"/>
    </source>
</evidence>